<evidence type="ECO:0000256" key="1">
    <source>
        <dbReference type="SAM" id="SignalP"/>
    </source>
</evidence>
<feature type="signal peptide" evidence="1">
    <location>
        <begin position="1"/>
        <end position="20"/>
    </location>
</feature>
<organism evidence="2 3">
    <name type="scientific">Pseudoxanthomonas winnipegensis</name>
    <dbReference type="NCBI Taxonomy" id="2480810"/>
    <lineage>
        <taxon>Bacteria</taxon>
        <taxon>Pseudomonadati</taxon>
        <taxon>Pseudomonadota</taxon>
        <taxon>Gammaproteobacteria</taxon>
        <taxon>Lysobacterales</taxon>
        <taxon>Lysobacteraceae</taxon>
        <taxon>Pseudoxanthomonas</taxon>
    </lineage>
</organism>
<comment type="caution">
    <text evidence="2">The sequence shown here is derived from an EMBL/GenBank/DDBJ whole genome shotgun (WGS) entry which is preliminary data.</text>
</comment>
<sequence>MSLARTIFAAALILACIANAAAQTQPAPLACDVGPLKKSYGGSEWGIYSCTDSRTVIFYSVAGSPAAPFYFMFFRDAQGLRLYGEGNGDKQATSRAAEELAKFSVEDVDALVEETRTIASAQGKAGAADRPGGAEQP</sequence>
<dbReference type="AlphaFoldDB" id="A0A4Q8LA15"/>
<accession>A0A4Q8LA15</accession>
<reference evidence="2 3" key="1">
    <citation type="submission" date="2019-02" db="EMBL/GenBank/DDBJ databases">
        <title>WGS of Pseudoxanthomonas species novum from clinical isolates.</title>
        <authorList>
            <person name="Bernier A.-M."/>
            <person name="Bernard K."/>
            <person name="Vachon A."/>
        </authorList>
    </citation>
    <scope>NUCLEOTIDE SEQUENCE [LARGE SCALE GENOMIC DNA]</scope>
    <source>
        <strain evidence="2 3">NML171200</strain>
    </source>
</reference>
<dbReference type="Proteomes" id="UP000292627">
    <property type="component" value="Unassembled WGS sequence"/>
</dbReference>
<proteinExistence type="predicted"/>
<name>A0A4Q8LA15_9GAMM</name>
<dbReference type="EMBL" id="SHMC01000003">
    <property type="protein sequence ID" value="TAA25472.1"/>
    <property type="molecule type" value="Genomic_DNA"/>
</dbReference>
<evidence type="ECO:0000313" key="2">
    <source>
        <dbReference type="EMBL" id="TAA25472.1"/>
    </source>
</evidence>
<feature type="chain" id="PRO_5020658190" evidence="1">
    <location>
        <begin position="21"/>
        <end position="137"/>
    </location>
</feature>
<dbReference type="RefSeq" id="WP_130551103.1">
    <property type="nucleotide sequence ID" value="NZ_SHMC01000003.1"/>
</dbReference>
<dbReference type="OrthoDB" id="8779942at2"/>
<dbReference type="PROSITE" id="PS51257">
    <property type="entry name" value="PROKAR_LIPOPROTEIN"/>
    <property type="match status" value="1"/>
</dbReference>
<protein>
    <submittedName>
        <fullName evidence="2">Uncharacterized protein</fullName>
    </submittedName>
</protein>
<keyword evidence="1" id="KW-0732">Signal</keyword>
<gene>
    <name evidence="2" type="ORF">EA660_08425</name>
</gene>
<evidence type="ECO:0000313" key="3">
    <source>
        <dbReference type="Proteomes" id="UP000292627"/>
    </source>
</evidence>